<dbReference type="SUPFAM" id="SSF158472">
    <property type="entry name" value="HAMP domain-like"/>
    <property type="match status" value="1"/>
</dbReference>
<dbReference type="GO" id="GO:0005886">
    <property type="term" value="C:plasma membrane"/>
    <property type="evidence" value="ECO:0007669"/>
    <property type="project" value="TreeGrafter"/>
</dbReference>
<sequence>MKIRNRLTLLFTGVIAALLVLFALVVYFSFSHDREEEYYKNLRQQAITKANLLLDAKVTPAVLQLIYKNASGSRSQEEVAIYDTAFHLLYHDAVEIDKVKETKAMIRDITDHKEIEFHQAGLQVVGFLYSHNGNDYIITAAAEDEYGLARLKNLTWTLFITFFAAVIVGLLAAQFFSHQALKPVSAMVDKVEVITATNLDLRLDEGNGKDEIAELAVTFNLMLDRLEQSFDAQKHFVSNISHELRTPLTAMMAELEITASRERPAAEYRASMYHAIADAQQLVKLSNSLLDLAKASYDPAEITFKEIRLDEVLMDARRDILQAHPDYTIKVVFEEDEDDDDVVSVTGNEYLLKVAFTNLLENGCKFSSPPEVTVTVTWFKAYTILRFTDEGIGVSRDDLPHIFTPFYRGANHRFVDGNGIGLSLSQKIIRLHKGNISVVSRPGSGTVFTVELPHV</sequence>
<dbReference type="SUPFAM" id="SSF55874">
    <property type="entry name" value="ATPase domain of HSP90 chaperone/DNA topoisomerase II/histidine kinase"/>
    <property type="match status" value="1"/>
</dbReference>
<dbReference type="AlphaFoldDB" id="A0A2P8HPV9"/>
<evidence type="ECO:0000256" key="8">
    <source>
        <dbReference type="ARBA" id="ARBA00022989"/>
    </source>
</evidence>
<protein>
    <recommendedName>
        <fullName evidence="3">histidine kinase</fullName>
        <ecNumber evidence="3">2.7.13.3</ecNumber>
    </recommendedName>
</protein>
<dbReference type="PRINTS" id="PR00344">
    <property type="entry name" value="BCTRLSENSOR"/>
</dbReference>
<evidence type="ECO:0000256" key="1">
    <source>
        <dbReference type="ARBA" id="ARBA00000085"/>
    </source>
</evidence>
<feature type="transmembrane region" description="Helical" evidence="11">
    <location>
        <begin position="156"/>
        <end position="177"/>
    </location>
</feature>
<gene>
    <name evidence="14" type="ORF">CLV51_1021110</name>
</gene>
<keyword evidence="4" id="KW-0597">Phosphoprotein</keyword>
<evidence type="ECO:0000256" key="2">
    <source>
        <dbReference type="ARBA" id="ARBA00004370"/>
    </source>
</evidence>
<keyword evidence="8 11" id="KW-1133">Transmembrane helix</keyword>
<keyword evidence="10 11" id="KW-0472">Membrane</keyword>
<dbReference type="InterPro" id="IPR036890">
    <property type="entry name" value="HATPase_C_sf"/>
</dbReference>
<evidence type="ECO:0000256" key="11">
    <source>
        <dbReference type="SAM" id="Phobius"/>
    </source>
</evidence>
<dbReference type="Gene3D" id="3.30.565.10">
    <property type="entry name" value="Histidine kinase-like ATPase, C-terminal domain"/>
    <property type="match status" value="1"/>
</dbReference>
<keyword evidence="7 14" id="KW-0418">Kinase</keyword>
<evidence type="ECO:0000256" key="9">
    <source>
        <dbReference type="ARBA" id="ARBA00023012"/>
    </source>
</evidence>
<dbReference type="Pfam" id="PF00512">
    <property type="entry name" value="HisKA"/>
    <property type="match status" value="1"/>
</dbReference>
<reference evidence="14 15" key="1">
    <citation type="submission" date="2018-03" db="EMBL/GenBank/DDBJ databases">
        <title>Genomic Encyclopedia of Archaeal and Bacterial Type Strains, Phase II (KMG-II): from individual species to whole genera.</title>
        <authorList>
            <person name="Goeker M."/>
        </authorList>
    </citation>
    <scope>NUCLEOTIDE SEQUENCE [LARGE SCALE GENOMIC DNA]</scope>
    <source>
        <strain evidence="14 15">DSM 24859</strain>
    </source>
</reference>
<name>A0A2P8HPV9_CHINA</name>
<dbReference type="SMART" id="SM00388">
    <property type="entry name" value="HisKA"/>
    <property type="match status" value="1"/>
</dbReference>
<dbReference type="PROSITE" id="PS50109">
    <property type="entry name" value="HIS_KIN"/>
    <property type="match status" value="1"/>
</dbReference>
<dbReference type="InterPro" id="IPR003594">
    <property type="entry name" value="HATPase_dom"/>
</dbReference>
<organism evidence="14 15">
    <name type="scientific">Chitinophaga niastensis</name>
    <dbReference type="NCBI Taxonomy" id="536980"/>
    <lineage>
        <taxon>Bacteria</taxon>
        <taxon>Pseudomonadati</taxon>
        <taxon>Bacteroidota</taxon>
        <taxon>Chitinophagia</taxon>
        <taxon>Chitinophagales</taxon>
        <taxon>Chitinophagaceae</taxon>
        <taxon>Chitinophaga</taxon>
    </lineage>
</organism>
<dbReference type="RefSeq" id="WP_106528637.1">
    <property type="nucleotide sequence ID" value="NZ_PYAW01000002.1"/>
</dbReference>
<comment type="catalytic activity">
    <reaction evidence="1">
        <text>ATP + protein L-histidine = ADP + protein N-phospho-L-histidine.</text>
        <dbReference type="EC" id="2.7.13.3"/>
    </reaction>
</comment>
<dbReference type="GO" id="GO:0000155">
    <property type="term" value="F:phosphorelay sensor kinase activity"/>
    <property type="evidence" value="ECO:0007669"/>
    <property type="project" value="InterPro"/>
</dbReference>
<dbReference type="InterPro" id="IPR004358">
    <property type="entry name" value="Sig_transdc_His_kin-like_C"/>
</dbReference>
<proteinExistence type="predicted"/>
<dbReference type="Gene3D" id="1.10.287.130">
    <property type="match status" value="1"/>
</dbReference>
<evidence type="ECO:0000313" key="15">
    <source>
        <dbReference type="Proteomes" id="UP000240971"/>
    </source>
</evidence>
<evidence type="ECO:0000256" key="7">
    <source>
        <dbReference type="ARBA" id="ARBA00022777"/>
    </source>
</evidence>
<evidence type="ECO:0000256" key="5">
    <source>
        <dbReference type="ARBA" id="ARBA00022679"/>
    </source>
</evidence>
<dbReference type="CDD" id="cd06225">
    <property type="entry name" value="HAMP"/>
    <property type="match status" value="1"/>
</dbReference>
<feature type="transmembrane region" description="Helical" evidence="11">
    <location>
        <begin position="7"/>
        <end position="30"/>
    </location>
</feature>
<keyword evidence="15" id="KW-1185">Reference proteome</keyword>
<dbReference type="InterPro" id="IPR003660">
    <property type="entry name" value="HAMP_dom"/>
</dbReference>
<accession>A0A2P8HPV9</accession>
<evidence type="ECO:0000313" key="14">
    <source>
        <dbReference type="EMBL" id="PSL48245.1"/>
    </source>
</evidence>
<dbReference type="SMART" id="SM00304">
    <property type="entry name" value="HAMP"/>
    <property type="match status" value="1"/>
</dbReference>
<evidence type="ECO:0000259" key="12">
    <source>
        <dbReference type="PROSITE" id="PS50109"/>
    </source>
</evidence>
<evidence type="ECO:0000256" key="4">
    <source>
        <dbReference type="ARBA" id="ARBA00022553"/>
    </source>
</evidence>
<dbReference type="EMBL" id="PYAW01000002">
    <property type="protein sequence ID" value="PSL48245.1"/>
    <property type="molecule type" value="Genomic_DNA"/>
</dbReference>
<evidence type="ECO:0000256" key="10">
    <source>
        <dbReference type="ARBA" id="ARBA00023136"/>
    </source>
</evidence>
<keyword evidence="6 11" id="KW-0812">Transmembrane</keyword>
<dbReference type="SMART" id="SM00387">
    <property type="entry name" value="HATPase_c"/>
    <property type="match status" value="1"/>
</dbReference>
<feature type="domain" description="Histidine kinase" evidence="12">
    <location>
        <begin position="239"/>
        <end position="455"/>
    </location>
</feature>
<dbReference type="InterPro" id="IPR050428">
    <property type="entry name" value="TCS_sensor_his_kinase"/>
</dbReference>
<dbReference type="PANTHER" id="PTHR45436:SF5">
    <property type="entry name" value="SENSOR HISTIDINE KINASE TRCS"/>
    <property type="match status" value="1"/>
</dbReference>
<dbReference type="InterPro" id="IPR005467">
    <property type="entry name" value="His_kinase_dom"/>
</dbReference>
<keyword evidence="9" id="KW-0902">Two-component regulatory system</keyword>
<dbReference type="InterPro" id="IPR003661">
    <property type="entry name" value="HisK_dim/P_dom"/>
</dbReference>
<dbReference type="OrthoDB" id="594725at2"/>
<dbReference type="PANTHER" id="PTHR45436">
    <property type="entry name" value="SENSOR HISTIDINE KINASE YKOH"/>
    <property type="match status" value="1"/>
</dbReference>
<comment type="caution">
    <text evidence="14">The sequence shown here is derived from an EMBL/GenBank/DDBJ whole genome shotgun (WGS) entry which is preliminary data.</text>
</comment>
<dbReference type="EC" id="2.7.13.3" evidence="3"/>
<dbReference type="CDD" id="cd00075">
    <property type="entry name" value="HATPase"/>
    <property type="match status" value="1"/>
</dbReference>
<dbReference type="SUPFAM" id="SSF47384">
    <property type="entry name" value="Homodimeric domain of signal transducing histidine kinase"/>
    <property type="match status" value="1"/>
</dbReference>
<dbReference type="Proteomes" id="UP000240971">
    <property type="component" value="Unassembled WGS sequence"/>
</dbReference>
<evidence type="ECO:0000256" key="3">
    <source>
        <dbReference type="ARBA" id="ARBA00012438"/>
    </source>
</evidence>
<dbReference type="Pfam" id="PF02518">
    <property type="entry name" value="HATPase_c"/>
    <property type="match status" value="1"/>
</dbReference>
<feature type="domain" description="HAMP" evidence="13">
    <location>
        <begin position="178"/>
        <end position="231"/>
    </location>
</feature>
<evidence type="ECO:0000259" key="13">
    <source>
        <dbReference type="PROSITE" id="PS50885"/>
    </source>
</evidence>
<dbReference type="Pfam" id="PF00672">
    <property type="entry name" value="HAMP"/>
    <property type="match status" value="1"/>
</dbReference>
<comment type="subcellular location">
    <subcellularLocation>
        <location evidence="2">Membrane</location>
    </subcellularLocation>
</comment>
<dbReference type="Gene3D" id="6.10.340.10">
    <property type="match status" value="1"/>
</dbReference>
<dbReference type="PROSITE" id="PS50885">
    <property type="entry name" value="HAMP"/>
    <property type="match status" value="1"/>
</dbReference>
<evidence type="ECO:0000256" key="6">
    <source>
        <dbReference type="ARBA" id="ARBA00022692"/>
    </source>
</evidence>
<dbReference type="InterPro" id="IPR036097">
    <property type="entry name" value="HisK_dim/P_sf"/>
</dbReference>
<keyword evidence="5" id="KW-0808">Transferase</keyword>
<dbReference type="CDD" id="cd00082">
    <property type="entry name" value="HisKA"/>
    <property type="match status" value="1"/>
</dbReference>